<gene>
    <name evidence="1" type="ORF">O6H91_17G064500</name>
</gene>
<dbReference type="Proteomes" id="UP001162992">
    <property type="component" value="Chromosome 17"/>
</dbReference>
<evidence type="ECO:0000313" key="1">
    <source>
        <dbReference type="EMBL" id="KAJ7525754.1"/>
    </source>
</evidence>
<proteinExistence type="predicted"/>
<protein>
    <submittedName>
        <fullName evidence="1">Uncharacterized protein</fullName>
    </submittedName>
</protein>
<sequence>MLSLTWRFIISLYFPLYVLLLVSLILFQRANAAATPQRAGTVKVGTLLATESRIGREALRALQLALQNINNDTTILNGTVLKVIGANSNCSAFQGAAAAIELFGEDVVAIVGPQTSVASHFVAQMAAASQIPLVSFSATDPSLSQDQYSYFVRLAHSDRLQMDAIADIIHNFGWREVVALYSKDLGTGGIDALDDPLSGTGVRIVQKEGLDPGIARSDIETVLLQLTQQGSRVFIVHMSASFSRRLFIEAYNIGMMNSGFVWIVTEATASVLDTIFLDDEFVTSVQGVIGICSDIPKSPQLQMFMDQWKKSVLNETNSTTLAAVSSYGLYAYDSLWTIAKGLDIFLNQNLKIAVLPSQRFSDDAGGQTDLANLKVLQNGSVLLQSILRANFTGITGKIQFDDRGDLINSALKIVNMVGKDARAVGYWNNKTGLSSVPLSHMEQGTPTVLQNNNTQALHDIIWPGGSIEVPRGWTFARTGKSLVIGVPNKVGYKEFVGVRQDAQNITVTGFCIDVFRAACLLLPYSVDYIFRPFGTGNENPHYDDLVQKIVTKDFDAVVGDVAITASRTRIVDFTQPYATSGLVVLVPTKQSASDAWAFMRPFTPAMWLTTLAFFLFTGLVMWILEHKKNDDFRGRPKKQVVNILWFTFSTLYFAQREEVKSTLGRVALIVWLFVVLIINSSYTASLTSNLTVQQLLPTIQNIGDLIASKARIGYQTGSFVHDYLIQLGVAESRLSNFSSTENYYEAMNSGIVGAIVDELPYVQLFLSQHCDCIVVGQEFTKSGWGFAFPKGSELAKDLSGAILQLSESGKLQQIHDDWLVSKSNCSNVGMDANSNTMGLGAFWGLFLITGVTSLFCCTWYYVRMLRRFLRTPDAHPSSIFPSWDSMPTASRGASMVRSFFSFVEEKEEPRIRSRSSIAAGSSRVRSSFQSENGNQSSMARSSPEQNSNAEGR</sequence>
<dbReference type="EMBL" id="CM055108">
    <property type="protein sequence ID" value="KAJ7525754.1"/>
    <property type="molecule type" value="Genomic_DNA"/>
</dbReference>
<evidence type="ECO:0000313" key="2">
    <source>
        <dbReference type="Proteomes" id="UP001162992"/>
    </source>
</evidence>
<keyword evidence="2" id="KW-1185">Reference proteome</keyword>
<comment type="caution">
    <text evidence="1">The sequence shown here is derived from an EMBL/GenBank/DDBJ whole genome shotgun (WGS) entry which is preliminary data.</text>
</comment>
<organism evidence="1 2">
    <name type="scientific">Diphasiastrum complanatum</name>
    <name type="common">Issler's clubmoss</name>
    <name type="synonym">Lycopodium complanatum</name>
    <dbReference type="NCBI Taxonomy" id="34168"/>
    <lineage>
        <taxon>Eukaryota</taxon>
        <taxon>Viridiplantae</taxon>
        <taxon>Streptophyta</taxon>
        <taxon>Embryophyta</taxon>
        <taxon>Tracheophyta</taxon>
        <taxon>Lycopodiopsida</taxon>
        <taxon>Lycopodiales</taxon>
        <taxon>Lycopodiaceae</taxon>
        <taxon>Lycopodioideae</taxon>
        <taxon>Diphasiastrum</taxon>
    </lineage>
</organism>
<accession>A0ACC2B7K7</accession>
<name>A0ACC2B7K7_DIPCM</name>
<reference evidence="2" key="1">
    <citation type="journal article" date="2024" name="Proc. Natl. Acad. Sci. U.S.A.">
        <title>Extraordinary preservation of gene collinearity over three hundred million years revealed in homosporous lycophytes.</title>
        <authorList>
            <person name="Li C."/>
            <person name="Wickell D."/>
            <person name="Kuo L.Y."/>
            <person name="Chen X."/>
            <person name="Nie B."/>
            <person name="Liao X."/>
            <person name="Peng D."/>
            <person name="Ji J."/>
            <person name="Jenkins J."/>
            <person name="Williams M."/>
            <person name="Shu S."/>
            <person name="Plott C."/>
            <person name="Barry K."/>
            <person name="Rajasekar S."/>
            <person name="Grimwood J."/>
            <person name="Han X."/>
            <person name="Sun S."/>
            <person name="Hou Z."/>
            <person name="He W."/>
            <person name="Dai G."/>
            <person name="Sun C."/>
            <person name="Schmutz J."/>
            <person name="Leebens-Mack J.H."/>
            <person name="Li F.W."/>
            <person name="Wang L."/>
        </authorList>
    </citation>
    <scope>NUCLEOTIDE SEQUENCE [LARGE SCALE GENOMIC DNA]</scope>
    <source>
        <strain evidence="2">cv. PW_Plant_1</strain>
    </source>
</reference>